<feature type="domain" description="PAC" evidence="2">
    <location>
        <begin position="203"/>
        <end position="255"/>
    </location>
</feature>
<dbReference type="InterPro" id="IPR035965">
    <property type="entry name" value="PAS-like_dom_sf"/>
</dbReference>
<dbReference type="SUPFAM" id="SSF55073">
    <property type="entry name" value="Nucleotide cyclase"/>
    <property type="match status" value="1"/>
</dbReference>
<dbReference type="InterPro" id="IPR052163">
    <property type="entry name" value="DGC-Regulatory_Protein"/>
</dbReference>
<feature type="domain" description="GGDEF" evidence="3">
    <location>
        <begin position="409"/>
        <end position="543"/>
    </location>
</feature>
<dbReference type="Pfam" id="PF08447">
    <property type="entry name" value="PAS_3"/>
    <property type="match status" value="1"/>
</dbReference>
<dbReference type="InterPro" id="IPR000014">
    <property type="entry name" value="PAS"/>
</dbReference>
<dbReference type="SMART" id="SM00086">
    <property type="entry name" value="PAC"/>
    <property type="match status" value="2"/>
</dbReference>
<dbReference type="InterPro" id="IPR043128">
    <property type="entry name" value="Rev_trsase/Diguanyl_cyclase"/>
</dbReference>
<gene>
    <name evidence="4" type="ORF">QU481_19785</name>
</gene>
<keyword evidence="4" id="KW-0548">Nucleotidyltransferase</keyword>
<comment type="caution">
    <text evidence="4">The sequence shown here is derived from an EMBL/GenBank/DDBJ whole genome shotgun (WGS) entry which is preliminary data.</text>
</comment>
<dbReference type="EMBL" id="JAUEDK010000052">
    <property type="protein sequence ID" value="MDN0077090.1"/>
    <property type="molecule type" value="Genomic_DNA"/>
</dbReference>
<keyword evidence="5" id="KW-1185">Reference proteome</keyword>
<dbReference type="SMART" id="SM00091">
    <property type="entry name" value="PAS"/>
    <property type="match status" value="2"/>
</dbReference>
<evidence type="ECO:0000313" key="4">
    <source>
        <dbReference type="EMBL" id="MDN0077090.1"/>
    </source>
</evidence>
<reference evidence="4" key="1">
    <citation type="submission" date="2023-06" db="EMBL/GenBank/DDBJ databases">
        <authorList>
            <person name="Zhang S."/>
        </authorList>
    </citation>
    <scope>NUCLEOTIDE SEQUENCE</scope>
    <source>
        <strain evidence="4">SG2303</strain>
    </source>
</reference>
<dbReference type="PROSITE" id="PS50113">
    <property type="entry name" value="PAC"/>
    <property type="match status" value="2"/>
</dbReference>
<feature type="domain" description="PAC" evidence="2">
    <location>
        <begin position="325"/>
        <end position="377"/>
    </location>
</feature>
<dbReference type="InterPro" id="IPR001610">
    <property type="entry name" value="PAC"/>
</dbReference>
<dbReference type="GO" id="GO:0052621">
    <property type="term" value="F:diguanylate cyclase activity"/>
    <property type="evidence" value="ECO:0007669"/>
    <property type="project" value="UniProtKB-EC"/>
</dbReference>
<keyword evidence="4" id="KW-0808">Transferase</keyword>
<evidence type="ECO:0000259" key="2">
    <source>
        <dbReference type="PROSITE" id="PS50113"/>
    </source>
</evidence>
<protein>
    <submittedName>
        <fullName evidence="4">Diguanylate cyclase</fullName>
        <ecNumber evidence="4">2.7.7.65</ecNumber>
    </submittedName>
</protein>
<evidence type="ECO:0000259" key="3">
    <source>
        <dbReference type="PROSITE" id="PS50887"/>
    </source>
</evidence>
<dbReference type="InterPro" id="IPR029787">
    <property type="entry name" value="Nucleotide_cyclase"/>
</dbReference>
<dbReference type="SUPFAM" id="SSF55785">
    <property type="entry name" value="PYP-like sensor domain (PAS domain)"/>
    <property type="match status" value="2"/>
</dbReference>
<dbReference type="CDD" id="cd00130">
    <property type="entry name" value="PAS"/>
    <property type="match status" value="2"/>
</dbReference>
<dbReference type="InterPro" id="IPR013655">
    <property type="entry name" value="PAS_fold_3"/>
</dbReference>
<dbReference type="RefSeq" id="WP_289831722.1">
    <property type="nucleotide sequence ID" value="NZ_JAUEDK010000052.1"/>
</dbReference>
<dbReference type="SMART" id="SM00267">
    <property type="entry name" value="GGDEF"/>
    <property type="match status" value="1"/>
</dbReference>
<feature type="domain" description="PAS" evidence="1">
    <location>
        <begin position="129"/>
        <end position="199"/>
    </location>
</feature>
<sequence length="545" mass="61526">MSDQLEQTILRLATRPLGLVNAGWSLLDANAALRRCLGVEASRPLTSMPDWLGHRWPLDPDYIARSPADCAIDIPQVGRLCCRGQINRSDNEPAFLMELHSPLRFKAHPASFNHSDWRTLQLTKSLEQERGRFRATFEEAPLGICHVLPDGSFLRVNRTFCDITGYSEVELLRRTFRDITHADDLAADMAHIELMLAGSIRRYTLNKRYLRRDGTFVWAELTVSLVRTPDGRPSYFIAMIEDISERIRTEERLRLAAKVYEHMCEGVFIADRQLNLLSVNPAFAQMTGFCEADCRGLSLTMLLSERQPPNFFQTLSEQLHEWGTWQGDVWFSQRSGRTFPAWLSISGTRGQSGEWAHYVGVFSDISLLKQNEAQLYQLAHHDPLTAIPNRLLLQSRLEHAINLSQRQRKTIALVFIDLDDFKTINDTHGHLAGDQVLITVAQRLSNRLRSGDTVARLGGDEFVILVENTPDEFDMLPFITSLLDCIREPIAYKDGVSLTVSASVGVSLYPHHGEDAVSLIDSADRAMLEVKQAGKNAPAFSRGRD</sequence>
<dbReference type="Pfam" id="PF00990">
    <property type="entry name" value="GGDEF"/>
    <property type="match status" value="1"/>
</dbReference>
<proteinExistence type="predicted"/>
<dbReference type="NCBIfam" id="TIGR00254">
    <property type="entry name" value="GGDEF"/>
    <property type="match status" value="1"/>
</dbReference>
<dbReference type="CDD" id="cd01949">
    <property type="entry name" value="GGDEF"/>
    <property type="match status" value="1"/>
</dbReference>
<dbReference type="NCBIfam" id="TIGR00229">
    <property type="entry name" value="sensory_box"/>
    <property type="match status" value="2"/>
</dbReference>
<dbReference type="InterPro" id="IPR000160">
    <property type="entry name" value="GGDEF_dom"/>
</dbReference>
<dbReference type="Gene3D" id="3.30.70.270">
    <property type="match status" value="1"/>
</dbReference>
<dbReference type="InterPro" id="IPR000700">
    <property type="entry name" value="PAS-assoc_C"/>
</dbReference>
<dbReference type="PROSITE" id="PS50887">
    <property type="entry name" value="GGDEF"/>
    <property type="match status" value="1"/>
</dbReference>
<accession>A0ABT7XTN6</accession>
<dbReference type="Pfam" id="PF13426">
    <property type="entry name" value="PAS_9"/>
    <property type="match status" value="1"/>
</dbReference>
<dbReference type="Gene3D" id="3.30.450.20">
    <property type="entry name" value="PAS domain"/>
    <property type="match status" value="2"/>
</dbReference>
<organism evidence="4 5">
    <name type="scientific">Crenobacter oryzisoli</name>
    <dbReference type="NCBI Taxonomy" id="3056844"/>
    <lineage>
        <taxon>Bacteria</taxon>
        <taxon>Pseudomonadati</taxon>
        <taxon>Pseudomonadota</taxon>
        <taxon>Betaproteobacteria</taxon>
        <taxon>Neisseriales</taxon>
        <taxon>Neisseriaceae</taxon>
        <taxon>Crenobacter</taxon>
    </lineage>
</organism>
<dbReference type="EC" id="2.7.7.65" evidence="4"/>
<name>A0ABT7XTN6_9NEIS</name>
<dbReference type="PROSITE" id="PS50112">
    <property type="entry name" value="PAS"/>
    <property type="match status" value="1"/>
</dbReference>
<dbReference type="Proteomes" id="UP001168540">
    <property type="component" value="Unassembled WGS sequence"/>
</dbReference>
<evidence type="ECO:0000259" key="1">
    <source>
        <dbReference type="PROSITE" id="PS50112"/>
    </source>
</evidence>
<evidence type="ECO:0000313" key="5">
    <source>
        <dbReference type="Proteomes" id="UP001168540"/>
    </source>
</evidence>
<dbReference type="PANTHER" id="PTHR46663:SF3">
    <property type="entry name" value="SLL0267 PROTEIN"/>
    <property type="match status" value="1"/>
</dbReference>
<dbReference type="PANTHER" id="PTHR46663">
    <property type="entry name" value="DIGUANYLATE CYCLASE DGCT-RELATED"/>
    <property type="match status" value="1"/>
</dbReference>